<name>A0AA35Z6E8_LACSI</name>
<sequence>MNHVNLYALSFSSSFLSLPFISPPIIDTSARPSPPEEQLSSQQKSESGEVEDGGGYEHETKARDSGGQEHVHISQRKCFSNSSPRRKEWANTESNQFTSMSFLVIRYFPFFMNLLLDCRFQEAYPSDYQWAITLFVYNYMQRSLEGYPGVTPFEGMTSRVTALVRYLPAGSPCIFYYVHCLVEKASSLCSEFPKEPN</sequence>
<evidence type="ECO:0000313" key="3">
    <source>
        <dbReference type="Proteomes" id="UP001177003"/>
    </source>
</evidence>
<proteinExistence type="predicted"/>
<organism evidence="2 3">
    <name type="scientific">Lactuca saligna</name>
    <name type="common">Willowleaf lettuce</name>
    <dbReference type="NCBI Taxonomy" id="75948"/>
    <lineage>
        <taxon>Eukaryota</taxon>
        <taxon>Viridiplantae</taxon>
        <taxon>Streptophyta</taxon>
        <taxon>Embryophyta</taxon>
        <taxon>Tracheophyta</taxon>
        <taxon>Spermatophyta</taxon>
        <taxon>Magnoliopsida</taxon>
        <taxon>eudicotyledons</taxon>
        <taxon>Gunneridae</taxon>
        <taxon>Pentapetalae</taxon>
        <taxon>asterids</taxon>
        <taxon>campanulids</taxon>
        <taxon>Asterales</taxon>
        <taxon>Asteraceae</taxon>
        <taxon>Cichorioideae</taxon>
        <taxon>Cichorieae</taxon>
        <taxon>Lactucinae</taxon>
        <taxon>Lactuca</taxon>
    </lineage>
</organism>
<protein>
    <submittedName>
        <fullName evidence="2">Uncharacterized protein</fullName>
    </submittedName>
</protein>
<keyword evidence="3" id="KW-1185">Reference proteome</keyword>
<dbReference type="PANTHER" id="PTHR36337:SF1">
    <property type="entry name" value="OBSCURIN-LIKE PROTEIN"/>
    <property type="match status" value="1"/>
</dbReference>
<evidence type="ECO:0000313" key="2">
    <source>
        <dbReference type="EMBL" id="CAI9286473.1"/>
    </source>
</evidence>
<dbReference type="EMBL" id="OX465081">
    <property type="protein sequence ID" value="CAI9286473.1"/>
    <property type="molecule type" value="Genomic_DNA"/>
</dbReference>
<evidence type="ECO:0000256" key="1">
    <source>
        <dbReference type="SAM" id="MobiDB-lite"/>
    </source>
</evidence>
<gene>
    <name evidence="2" type="ORF">LSALG_LOCUS25889</name>
</gene>
<dbReference type="AlphaFoldDB" id="A0AA35Z6E8"/>
<feature type="compositionally biased region" description="Low complexity" evidence="1">
    <location>
        <begin position="36"/>
        <end position="45"/>
    </location>
</feature>
<dbReference type="PANTHER" id="PTHR36337">
    <property type="entry name" value="OBSCURIN-LIKE PROTEIN"/>
    <property type="match status" value="1"/>
</dbReference>
<accession>A0AA35Z6E8</accession>
<feature type="compositionally biased region" description="Basic and acidic residues" evidence="1">
    <location>
        <begin position="55"/>
        <end position="72"/>
    </location>
</feature>
<feature type="region of interest" description="Disordered" evidence="1">
    <location>
        <begin position="27"/>
        <end position="79"/>
    </location>
</feature>
<reference evidence="2" key="1">
    <citation type="submission" date="2023-04" db="EMBL/GenBank/DDBJ databases">
        <authorList>
            <person name="Vijverberg K."/>
            <person name="Xiong W."/>
            <person name="Schranz E."/>
        </authorList>
    </citation>
    <scope>NUCLEOTIDE SEQUENCE</scope>
</reference>
<dbReference type="Proteomes" id="UP001177003">
    <property type="component" value="Chromosome 5"/>
</dbReference>